<comment type="similarity">
    <text evidence="1">Belongs to the short-chain dehydrogenases/reductases (SDR) family.</text>
</comment>
<dbReference type="PRINTS" id="PR00081">
    <property type="entry name" value="GDHRDH"/>
</dbReference>
<evidence type="ECO:0000256" key="1">
    <source>
        <dbReference type="ARBA" id="ARBA00006484"/>
    </source>
</evidence>
<reference evidence="4 5" key="1">
    <citation type="submission" date="2016-01" db="EMBL/GenBank/DDBJ databases">
        <title>Complete genome sequence of strain Lentibacillus amyloliquefaciens LAM0015T isolated from saline sediment.</title>
        <authorList>
            <person name="Wang J.-L."/>
            <person name="He M.-X."/>
        </authorList>
    </citation>
    <scope>NUCLEOTIDE SEQUENCE [LARGE SCALE GENOMIC DNA]</scope>
    <source>
        <strain evidence="4 5">LAM0015</strain>
    </source>
</reference>
<dbReference type="RefSeq" id="WP_068446294.1">
    <property type="nucleotide sequence ID" value="NZ_CP013862.1"/>
</dbReference>
<dbReference type="AlphaFoldDB" id="A0A0U4G9R5"/>
<dbReference type="FunFam" id="3.40.50.720:FF:000084">
    <property type="entry name" value="Short-chain dehydrogenase reductase"/>
    <property type="match status" value="1"/>
</dbReference>
<dbReference type="Proteomes" id="UP000050331">
    <property type="component" value="Chromosome"/>
</dbReference>
<dbReference type="PRINTS" id="PR00080">
    <property type="entry name" value="SDRFAMILY"/>
</dbReference>
<dbReference type="GO" id="GO:0008206">
    <property type="term" value="P:bile acid metabolic process"/>
    <property type="evidence" value="ECO:0007669"/>
    <property type="project" value="UniProtKB-ARBA"/>
</dbReference>
<dbReference type="GO" id="GO:0016616">
    <property type="term" value="F:oxidoreductase activity, acting on the CH-OH group of donors, NAD or NADP as acceptor"/>
    <property type="evidence" value="ECO:0007669"/>
    <property type="project" value="UniProtKB-ARBA"/>
</dbReference>
<evidence type="ECO:0000256" key="2">
    <source>
        <dbReference type="ARBA" id="ARBA00023002"/>
    </source>
</evidence>
<dbReference type="CDD" id="cd05233">
    <property type="entry name" value="SDR_c"/>
    <property type="match status" value="1"/>
</dbReference>
<dbReference type="KEGG" id="lao:AOX59_13440"/>
<dbReference type="Pfam" id="PF13561">
    <property type="entry name" value="adh_short_C2"/>
    <property type="match status" value="1"/>
</dbReference>
<dbReference type="SMART" id="SM00822">
    <property type="entry name" value="PKS_KR"/>
    <property type="match status" value="1"/>
</dbReference>
<dbReference type="InterPro" id="IPR020904">
    <property type="entry name" value="Sc_DH/Rdtase_CS"/>
</dbReference>
<evidence type="ECO:0000313" key="4">
    <source>
        <dbReference type="EMBL" id="ALX49482.1"/>
    </source>
</evidence>
<keyword evidence="2" id="KW-0560">Oxidoreductase</keyword>
<evidence type="ECO:0000259" key="3">
    <source>
        <dbReference type="SMART" id="SM00822"/>
    </source>
</evidence>
<gene>
    <name evidence="4" type="ORF">AOX59_13440</name>
</gene>
<keyword evidence="5" id="KW-1185">Reference proteome</keyword>
<dbReference type="InterPro" id="IPR057326">
    <property type="entry name" value="KR_dom"/>
</dbReference>
<accession>A0A0U4G9R5</accession>
<dbReference type="PANTHER" id="PTHR42760">
    <property type="entry name" value="SHORT-CHAIN DEHYDROGENASES/REDUCTASES FAMILY MEMBER"/>
    <property type="match status" value="1"/>
</dbReference>
<evidence type="ECO:0000313" key="5">
    <source>
        <dbReference type="Proteomes" id="UP000050331"/>
    </source>
</evidence>
<dbReference type="InterPro" id="IPR002347">
    <property type="entry name" value="SDR_fam"/>
</dbReference>
<dbReference type="InterPro" id="IPR036291">
    <property type="entry name" value="NAD(P)-bd_dom_sf"/>
</dbReference>
<dbReference type="PROSITE" id="PS00061">
    <property type="entry name" value="ADH_SHORT"/>
    <property type="match status" value="1"/>
</dbReference>
<dbReference type="Gene3D" id="3.40.50.720">
    <property type="entry name" value="NAD(P)-binding Rossmann-like Domain"/>
    <property type="match status" value="1"/>
</dbReference>
<dbReference type="SUPFAM" id="SSF51735">
    <property type="entry name" value="NAD(P)-binding Rossmann-fold domains"/>
    <property type="match status" value="1"/>
</dbReference>
<dbReference type="OrthoDB" id="9803333at2"/>
<sequence length="249" mass="26960">MRLKDKVVVITGGAGGIGSGMARAVAKEGAKVAIVDVNDQNGVKVEVELKEISDAVFMNMDISNPDNARVIKEKVLETFGRIDVLINNAHVSKQASFAETTQDMLDLSFNTGFYPTFYLMKACFDELKKTKGSVINFASGAGLEGQINQTSYAAAKEAIRGISRTAANEWGKDGINVNLISPIALTEGVKGWRQNFPNQYEEMVDKIPLGRLGDPEEDIGRVAVFLASDDSKYMTGQTLMVDGGSIKLR</sequence>
<dbReference type="STRING" id="1472767.AOX59_13440"/>
<proteinExistence type="inferred from homology"/>
<name>A0A0U4G9R5_9BACI</name>
<dbReference type="EMBL" id="CP013862">
    <property type="protein sequence ID" value="ALX49482.1"/>
    <property type="molecule type" value="Genomic_DNA"/>
</dbReference>
<feature type="domain" description="Ketoreductase" evidence="3">
    <location>
        <begin position="6"/>
        <end position="186"/>
    </location>
</feature>
<protein>
    <submittedName>
        <fullName evidence="4">Oxidoreductase</fullName>
    </submittedName>
</protein>
<organism evidence="4 5">
    <name type="scientific">Lentibacillus amyloliquefaciens</name>
    <dbReference type="NCBI Taxonomy" id="1472767"/>
    <lineage>
        <taxon>Bacteria</taxon>
        <taxon>Bacillati</taxon>
        <taxon>Bacillota</taxon>
        <taxon>Bacilli</taxon>
        <taxon>Bacillales</taxon>
        <taxon>Bacillaceae</taxon>
        <taxon>Lentibacillus</taxon>
    </lineage>
</organism>